<evidence type="ECO:0000313" key="2">
    <source>
        <dbReference type="Proteomes" id="UP001175228"/>
    </source>
</evidence>
<dbReference type="AlphaFoldDB" id="A0AA39TBH1"/>
<sequence length="254" mass="28090">MSNGVLNRSGYSRAEEKEQPVDELLLELPTHGNFGRARLNTLAQEIASSLGSLKFSLSKSIKPIASRAPPPKSSSLTTKKAMILANIPLLPLPTLKPDFIAASPPRTRQVGWASTLMERSREPTIDRIGKAMYDEMGYEGHVTVLAPKKERVREGEFFWEARHGSTTLDMDCHSIMDDAILIFVDHGTAWSECFNWHWRQSSRAHISKSIIYPERFATPISSSPMAVDVLPPSPPVNIVEGSRPLNVPDAPAAH</sequence>
<organism evidence="1 2">
    <name type="scientific">Armillaria luteobubalina</name>
    <dbReference type="NCBI Taxonomy" id="153913"/>
    <lineage>
        <taxon>Eukaryota</taxon>
        <taxon>Fungi</taxon>
        <taxon>Dikarya</taxon>
        <taxon>Basidiomycota</taxon>
        <taxon>Agaricomycotina</taxon>
        <taxon>Agaricomycetes</taxon>
        <taxon>Agaricomycetidae</taxon>
        <taxon>Agaricales</taxon>
        <taxon>Marasmiineae</taxon>
        <taxon>Physalacriaceae</taxon>
        <taxon>Armillaria</taxon>
    </lineage>
</organism>
<name>A0AA39TBH1_9AGAR</name>
<proteinExistence type="predicted"/>
<dbReference type="EMBL" id="JAUEPU010000104">
    <property type="protein sequence ID" value="KAK0478016.1"/>
    <property type="molecule type" value="Genomic_DNA"/>
</dbReference>
<reference evidence="1" key="1">
    <citation type="submission" date="2023-06" db="EMBL/GenBank/DDBJ databases">
        <authorList>
            <consortium name="Lawrence Berkeley National Laboratory"/>
            <person name="Ahrendt S."/>
            <person name="Sahu N."/>
            <person name="Indic B."/>
            <person name="Wong-Bajracharya J."/>
            <person name="Merenyi Z."/>
            <person name="Ke H.-M."/>
            <person name="Monk M."/>
            <person name="Kocsube S."/>
            <person name="Drula E."/>
            <person name="Lipzen A."/>
            <person name="Balint B."/>
            <person name="Henrissat B."/>
            <person name="Andreopoulos B."/>
            <person name="Martin F.M."/>
            <person name="Harder C.B."/>
            <person name="Rigling D."/>
            <person name="Ford K.L."/>
            <person name="Foster G.D."/>
            <person name="Pangilinan J."/>
            <person name="Papanicolaou A."/>
            <person name="Barry K."/>
            <person name="LaButti K."/>
            <person name="Viragh M."/>
            <person name="Koriabine M."/>
            <person name="Yan M."/>
            <person name="Riley R."/>
            <person name="Champramary S."/>
            <person name="Plett K.L."/>
            <person name="Tsai I.J."/>
            <person name="Slot J."/>
            <person name="Sipos G."/>
            <person name="Plett J."/>
            <person name="Nagy L.G."/>
            <person name="Grigoriev I.V."/>
        </authorList>
    </citation>
    <scope>NUCLEOTIDE SEQUENCE</scope>
    <source>
        <strain evidence="1">HWK02</strain>
    </source>
</reference>
<protein>
    <submittedName>
        <fullName evidence="1">Uncharacterized protein</fullName>
    </submittedName>
</protein>
<keyword evidence="2" id="KW-1185">Reference proteome</keyword>
<accession>A0AA39TBH1</accession>
<dbReference type="Proteomes" id="UP001175228">
    <property type="component" value="Unassembled WGS sequence"/>
</dbReference>
<evidence type="ECO:0000313" key="1">
    <source>
        <dbReference type="EMBL" id="KAK0478016.1"/>
    </source>
</evidence>
<comment type="caution">
    <text evidence="1">The sequence shown here is derived from an EMBL/GenBank/DDBJ whole genome shotgun (WGS) entry which is preliminary data.</text>
</comment>
<gene>
    <name evidence="1" type="ORF">EDD18DRAFT_1114494</name>
</gene>